<reference evidence="2" key="2">
    <citation type="journal article" date="2015" name="Data Brief">
        <title>Shoot transcriptome of the giant reed, Arundo donax.</title>
        <authorList>
            <person name="Barrero R.A."/>
            <person name="Guerrero F.D."/>
            <person name="Moolhuijzen P."/>
            <person name="Goolsby J.A."/>
            <person name="Tidwell J."/>
            <person name="Bellgard S.E."/>
            <person name="Bellgard M.I."/>
        </authorList>
    </citation>
    <scope>NUCLEOTIDE SEQUENCE</scope>
    <source>
        <tissue evidence="2">Shoot tissue taken approximately 20 cm above the soil surface</tissue>
    </source>
</reference>
<name>A0A0A9AYD7_ARUDO</name>
<organism evidence="2">
    <name type="scientific">Arundo donax</name>
    <name type="common">Giant reed</name>
    <name type="synonym">Donax arundinaceus</name>
    <dbReference type="NCBI Taxonomy" id="35708"/>
    <lineage>
        <taxon>Eukaryota</taxon>
        <taxon>Viridiplantae</taxon>
        <taxon>Streptophyta</taxon>
        <taxon>Embryophyta</taxon>
        <taxon>Tracheophyta</taxon>
        <taxon>Spermatophyta</taxon>
        <taxon>Magnoliopsida</taxon>
        <taxon>Liliopsida</taxon>
        <taxon>Poales</taxon>
        <taxon>Poaceae</taxon>
        <taxon>PACMAD clade</taxon>
        <taxon>Arundinoideae</taxon>
        <taxon>Arundineae</taxon>
        <taxon>Arundo</taxon>
    </lineage>
</organism>
<reference evidence="2" key="1">
    <citation type="submission" date="2014-09" db="EMBL/GenBank/DDBJ databases">
        <authorList>
            <person name="Magalhaes I.L.F."/>
            <person name="Oliveira U."/>
            <person name="Santos F.R."/>
            <person name="Vidigal T.H.D.A."/>
            <person name="Brescovit A.D."/>
            <person name="Santos A.J."/>
        </authorList>
    </citation>
    <scope>NUCLEOTIDE SEQUENCE</scope>
    <source>
        <tissue evidence="2">Shoot tissue taken approximately 20 cm above the soil surface</tissue>
    </source>
</reference>
<evidence type="ECO:0000256" key="1">
    <source>
        <dbReference type="SAM" id="SignalP"/>
    </source>
</evidence>
<evidence type="ECO:0000313" key="2">
    <source>
        <dbReference type="EMBL" id="JAD54908.1"/>
    </source>
</evidence>
<dbReference type="EMBL" id="GBRH01242987">
    <property type="protein sequence ID" value="JAD54908.1"/>
    <property type="molecule type" value="Transcribed_RNA"/>
</dbReference>
<proteinExistence type="predicted"/>
<feature type="signal peptide" evidence="1">
    <location>
        <begin position="1"/>
        <end position="25"/>
    </location>
</feature>
<feature type="chain" id="PRO_5002042738" evidence="1">
    <location>
        <begin position="26"/>
        <end position="56"/>
    </location>
</feature>
<dbReference type="AlphaFoldDB" id="A0A0A9AYD7"/>
<sequence>MIKGGKRKVLLLVVLNCFHIKVVWHESRRNLKKVSIGANTSWKEDPTDFSYISVQS</sequence>
<protein>
    <submittedName>
        <fullName evidence="2">Uncharacterized protein</fullName>
    </submittedName>
</protein>
<keyword evidence="1" id="KW-0732">Signal</keyword>
<accession>A0A0A9AYD7</accession>